<reference evidence="2 3" key="1">
    <citation type="submission" date="2019-01" db="EMBL/GenBank/DDBJ databases">
        <title>Sequencing of cultivated peanut Arachis hypogaea provides insights into genome evolution and oil improvement.</title>
        <authorList>
            <person name="Chen X."/>
        </authorList>
    </citation>
    <scope>NUCLEOTIDE SEQUENCE [LARGE SCALE GENOMIC DNA]</scope>
    <source>
        <strain evidence="3">cv. Fuhuasheng</strain>
        <tissue evidence="2">Leaves</tissue>
    </source>
</reference>
<name>A0A445A3J2_ARAHY</name>
<feature type="domain" description="hAT-like transposase RNase-H fold" evidence="1">
    <location>
        <begin position="32"/>
        <end position="83"/>
    </location>
</feature>
<evidence type="ECO:0000313" key="2">
    <source>
        <dbReference type="EMBL" id="RYR20989.1"/>
    </source>
</evidence>
<dbReference type="EMBL" id="SDMP01000013">
    <property type="protein sequence ID" value="RYR20989.1"/>
    <property type="molecule type" value="Genomic_DNA"/>
</dbReference>
<proteinExistence type="predicted"/>
<gene>
    <name evidence="2" type="ORF">Ahy_B03g066219</name>
</gene>
<dbReference type="Pfam" id="PF14372">
    <property type="entry name" value="hAT-like_RNase-H"/>
    <property type="match status" value="1"/>
</dbReference>
<keyword evidence="3" id="KW-1185">Reference proteome</keyword>
<dbReference type="GO" id="GO:0003677">
    <property type="term" value="F:DNA binding"/>
    <property type="evidence" value="ECO:0007669"/>
    <property type="project" value="InterPro"/>
</dbReference>
<dbReference type="PANTHER" id="PTHR23272:SF193">
    <property type="entry name" value="OS07G0624100 PROTEIN"/>
    <property type="match status" value="1"/>
</dbReference>
<dbReference type="Proteomes" id="UP000289738">
    <property type="component" value="Chromosome B03"/>
</dbReference>
<dbReference type="AlphaFoldDB" id="A0A445A3J2"/>
<comment type="caution">
    <text evidence="2">The sequence shown here is derived from an EMBL/GenBank/DDBJ whole genome shotgun (WGS) entry which is preliminary data.</text>
</comment>
<organism evidence="2 3">
    <name type="scientific">Arachis hypogaea</name>
    <name type="common">Peanut</name>
    <dbReference type="NCBI Taxonomy" id="3818"/>
    <lineage>
        <taxon>Eukaryota</taxon>
        <taxon>Viridiplantae</taxon>
        <taxon>Streptophyta</taxon>
        <taxon>Embryophyta</taxon>
        <taxon>Tracheophyta</taxon>
        <taxon>Spermatophyta</taxon>
        <taxon>Magnoliopsida</taxon>
        <taxon>eudicotyledons</taxon>
        <taxon>Gunneridae</taxon>
        <taxon>Pentapetalae</taxon>
        <taxon>rosids</taxon>
        <taxon>fabids</taxon>
        <taxon>Fabales</taxon>
        <taxon>Fabaceae</taxon>
        <taxon>Papilionoideae</taxon>
        <taxon>50 kb inversion clade</taxon>
        <taxon>dalbergioids sensu lato</taxon>
        <taxon>Dalbergieae</taxon>
        <taxon>Pterocarpus clade</taxon>
        <taxon>Arachis</taxon>
    </lineage>
</organism>
<dbReference type="PANTHER" id="PTHR23272">
    <property type="entry name" value="BED FINGER-RELATED"/>
    <property type="match status" value="1"/>
</dbReference>
<accession>A0A445A3J2</accession>
<evidence type="ECO:0000313" key="3">
    <source>
        <dbReference type="Proteomes" id="UP000289738"/>
    </source>
</evidence>
<protein>
    <recommendedName>
        <fullName evidence="1">hAT-like transposase RNase-H fold domain-containing protein</fullName>
    </recommendedName>
</protein>
<sequence>MQGGIPKNLDWDNAKYFMKFLKIFHEVTKSVSGSLFVTYSQYFHEFCKILRVFKASCSSRNPLLGSMAERMKLKYDRYWVKETFSKMFECYLNVNNGGRSFTSTTMDGASDVGVLDSDMAGVFFKQE</sequence>
<dbReference type="InterPro" id="IPR025525">
    <property type="entry name" value="hAT-like_transposase_RNase-H"/>
</dbReference>
<evidence type="ECO:0000259" key="1">
    <source>
        <dbReference type="Pfam" id="PF14372"/>
    </source>
</evidence>